<keyword evidence="2" id="KW-1133">Transmembrane helix</keyword>
<name>A0A9P4QJR8_9PLEO</name>
<evidence type="ECO:0000256" key="2">
    <source>
        <dbReference type="SAM" id="Phobius"/>
    </source>
</evidence>
<sequence length="262" mass="29734">MRNKMNTNDRASVPPSRDSFYQDELDSSDSDYDYFPHSGSFGDPYLPRLVHPAPIELSSLQENSVLSDKEFPFFSRPSASLPHGVPIKTTRAELNDSVQPSNADSKGNVEEGINLERINRFYDSIRETRELDYNEYRLPPFIPLDPNKAPIAPSLGREKSNNGPATAWPSEKMVHLKDGQDAEAMQRLTQAMERLIQENRRLAAMAKRLYMLATLLCLLMMTWIVVHALILHGKNSEIEEMRRVAEWWGVMGEQEGLVVDAA</sequence>
<evidence type="ECO:0000313" key="3">
    <source>
        <dbReference type="EMBL" id="KAF2726788.1"/>
    </source>
</evidence>
<reference evidence="3" key="1">
    <citation type="journal article" date="2020" name="Stud. Mycol.">
        <title>101 Dothideomycetes genomes: a test case for predicting lifestyles and emergence of pathogens.</title>
        <authorList>
            <person name="Haridas S."/>
            <person name="Albert R."/>
            <person name="Binder M."/>
            <person name="Bloem J."/>
            <person name="Labutti K."/>
            <person name="Salamov A."/>
            <person name="Andreopoulos B."/>
            <person name="Baker S."/>
            <person name="Barry K."/>
            <person name="Bills G."/>
            <person name="Bluhm B."/>
            <person name="Cannon C."/>
            <person name="Castanera R."/>
            <person name="Culley D."/>
            <person name="Daum C."/>
            <person name="Ezra D."/>
            <person name="Gonzalez J."/>
            <person name="Henrissat B."/>
            <person name="Kuo A."/>
            <person name="Liang C."/>
            <person name="Lipzen A."/>
            <person name="Lutzoni F."/>
            <person name="Magnuson J."/>
            <person name="Mondo S."/>
            <person name="Nolan M."/>
            <person name="Ohm R."/>
            <person name="Pangilinan J."/>
            <person name="Park H.-J."/>
            <person name="Ramirez L."/>
            <person name="Alfaro M."/>
            <person name="Sun H."/>
            <person name="Tritt A."/>
            <person name="Yoshinaga Y."/>
            <person name="Zwiers L.-H."/>
            <person name="Turgeon B."/>
            <person name="Goodwin S."/>
            <person name="Spatafora J."/>
            <person name="Crous P."/>
            <person name="Grigoriev I."/>
        </authorList>
    </citation>
    <scope>NUCLEOTIDE SEQUENCE</scope>
    <source>
        <strain evidence="3">CBS 125425</strain>
    </source>
</reference>
<comment type="caution">
    <text evidence="3">The sequence shown here is derived from an EMBL/GenBank/DDBJ whole genome shotgun (WGS) entry which is preliminary data.</text>
</comment>
<keyword evidence="4" id="KW-1185">Reference proteome</keyword>
<feature type="compositionally biased region" description="Polar residues" evidence="1">
    <location>
        <begin position="1"/>
        <end position="10"/>
    </location>
</feature>
<dbReference type="AlphaFoldDB" id="A0A9P4QJR8"/>
<proteinExistence type="predicted"/>
<keyword evidence="2" id="KW-0472">Membrane</keyword>
<gene>
    <name evidence="3" type="ORF">EJ04DRAFT_557779</name>
</gene>
<dbReference type="Proteomes" id="UP000799444">
    <property type="component" value="Unassembled WGS sequence"/>
</dbReference>
<dbReference type="EMBL" id="ML996390">
    <property type="protein sequence ID" value="KAF2726788.1"/>
    <property type="molecule type" value="Genomic_DNA"/>
</dbReference>
<protein>
    <submittedName>
        <fullName evidence="3">Uncharacterized protein</fullName>
    </submittedName>
</protein>
<organism evidence="3 4">
    <name type="scientific">Polyplosphaeria fusca</name>
    <dbReference type="NCBI Taxonomy" id="682080"/>
    <lineage>
        <taxon>Eukaryota</taxon>
        <taxon>Fungi</taxon>
        <taxon>Dikarya</taxon>
        <taxon>Ascomycota</taxon>
        <taxon>Pezizomycotina</taxon>
        <taxon>Dothideomycetes</taxon>
        <taxon>Pleosporomycetidae</taxon>
        <taxon>Pleosporales</taxon>
        <taxon>Tetraplosphaeriaceae</taxon>
        <taxon>Polyplosphaeria</taxon>
    </lineage>
</organism>
<feature type="transmembrane region" description="Helical" evidence="2">
    <location>
        <begin position="209"/>
        <end position="231"/>
    </location>
</feature>
<accession>A0A9P4QJR8</accession>
<evidence type="ECO:0000256" key="1">
    <source>
        <dbReference type="SAM" id="MobiDB-lite"/>
    </source>
</evidence>
<keyword evidence="2" id="KW-0812">Transmembrane</keyword>
<feature type="region of interest" description="Disordered" evidence="1">
    <location>
        <begin position="1"/>
        <end position="28"/>
    </location>
</feature>
<evidence type="ECO:0000313" key="4">
    <source>
        <dbReference type="Proteomes" id="UP000799444"/>
    </source>
</evidence>